<keyword evidence="3" id="KW-1185">Reference proteome</keyword>
<dbReference type="AlphaFoldDB" id="A0A397UPZ9"/>
<feature type="signal peptide" evidence="1">
    <location>
        <begin position="1"/>
        <end position="22"/>
    </location>
</feature>
<proteinExistence type="predicted"/>
<evidence type="ECO:0000256" key="1">
    <source>
        <dbReference type="SAM" id="SignalP"/>
    </source>
</evidence>
<sequence length="67" mass="7444">MEASTFRFSTVLLGIAWPLAKRASVSDICTAASDNRASVCCPTRQRSGFNTGQCMQRESLFSKENFY</sequence>
<organism evidence="2 3">
    <name type="scientific">Gigaspora rosea</name>
    <dbReference type="NCBI Taxonomy" id="44941"/>
    <lineage>
        <taxon>Eukaryota</taxon>
        <taxon>Fungi</taxon>
        <taxon>Fungi incertae sedis</taxon>
        <taxon>Mucoromycota</taxon>
        <taxon>Glomeromycotina</taxon>
        <taxon>Glomeromycetes</taxon>
        <taxon>Diversisporales</taxon>
        <taxon>Gigasporaceae</taxon>
        <taxon>Gigaspora</taxon>
    </lineage>
</organism>
<dbReference type="EMBL" id="QKWP01001370">
    <property type="protein sequence ID" value="RIB09483.1"/>
    <property type="molecule type" value="Genomic_DNA"/>
</dbReference>
<comment type="caution">
    <text evidence="2">The sequence shown here is derived from an EMBL/GenBank/DDBJ whole genome shotgun (WGS) entry which is preliminary data.</text>
</comment>
<feature type="chain" id="PRO_5017225664" description="Secreted protein" evidence="1">
    <location>
        <begin position="23"/>
        <end position="67"/>
    </location>
</feature>
<reference evidence="2 3" key="1">
    <citation type="submission" date="2018-06" db="EMBL/GenBank/DDBJ databases">
        <title>Comparative genomics reveals the genomic features of Rhizophagus irregularis, R. cerebriforme, R. diaphanum and Gigaspora rosea, and their symbiotic lifestyle signature.</title>
        <authorList>
            <person name="Morin E."/>
            <person name="San Clemente H."/>
            <person name="Chen E.C.H."/>
            <person name="De La Providencia I."/>
            <person name="Hainaut M."/>
            <person name="Kuo A."/>
            <person name="Kohler A."/>
            <person name="Murat C."/>
            <person name="Tang N."/>
            <person name="Roy S."/>
            <person name="Loubradou J."/>
            <person name="Henrissat B."/>
            <person name="Grigoriev I.V."/>
            <person name="Corradi N."/>
            <person name="Roux C."/>
            <person name="Martin F.M."/>
        </authorList>
    </citation>
    <scope>NUCLEOTIDE SEQUENCE [LARGE SCALE GENOMIC DNA]</scope>
    <source>
        <strain evidence="2 3">DAOM 194757</strain>
    </source>
</reference>
<evidence type="ECO:0000313" key="3">
    <source>
        <dbReference type="Proteomes" id="UP000266673"/>
    </source>
</evidence>
<accession>A0A397UPZ9</accession>
<name>A0A397UPZ9_9GLOM</name>
<dbReference type="Proteomes" id="UP000266673">
    <property type="component" value="Unassembled WGS sequence"/>
</dbReference>
<gene>
    <name evidence="2" type="ORF">C2G38_267379</name>
</gene>
<evidence type="ECO:0000313" key="2">
    <source>
        <dbReference type="EMBL" id="RIB09483.1"/>
    </source>
</evidence>
<evidence type="ECO:0008006" key="4">
    <source>
        <dbReference type="Google" id="ProtNLM"/>
    </source>
</evidence>
<keyword evidence="1" id="KW-0732">Signal</keyword>
<protein>
    <recommendedName>
        <fullName evidence="4">Secreted protein</fullName>
    </recommendedName>
</protein>